<reference evidence="9" key="2">
    <citation type="submission" date="2021-04" db="EMBL/GenBank/DDBJ databases">
        <authorList>
            <person name="Gilroy R."/>
        </authorList>
    </citation>
    <scope>NUCLEOTIDE SEQUENCE</scope>
    <source>
        <strain evidence="9">ChiHejej3B27-2180</strain>
    </source>
</reference>
<comment type="caution">
    <text evidence="9">The sequence shown here is derived from an EMBL/GenBank/DDBJ whole genome shotgun (WGS) entry which is preliminary data.</text>
</comment>
<feature type="transmembrane region" description="Helical" evidence="7">
    <location>
        <begin position="76"/>
        <end position="94"/>
    </location>
</feature>
<evidence type="ECO:0000256" key="3">
    <source>
        <dbReference type="ARBA" id="ARBA00022475"/>
    </source>
</evidence>
<feature type="transmembrane region" description="Helical" evidence="7">
    <location>
        <begin position="235"/>
        <end position="258"/>
    </location>
</feature>
<feature type="transmembrane region" description="Helical" evidence="7">
    <location>
        <begin position="385"/>
        <end position="404"/>
    </location>
</feature>
<dbReference type="Gene3D" id="3.40.720.10">
    <property type="entry name" value="Alkaline Phosphatase, subunit A"/>
    <property type="match status" value="1"/>
</dbReference>
<proteinExistence type="predicted"/>
<feature type="transmembrane region" description="Helical" evidence="7">
    <location>
        <begin position="106"/>
        <end position="127"/>
    </location>
</feature>
<feature type="domain" description="Sulfatase N-terminal" evidence="8">
    <location>
        <begin position="591"/>
        <end position="882"/>
    </location>
</feature>
<evidence type="ECO:0000313" key="10">
    <source>
        <dbReference type="Proteomes" id="UP000886878"/>
    </source>
</evidence>
<evidence type="ECO:0000256" key="7">
    <source>
        <dbReference type="SAM" id="Phobius"/>
    </source>
</evidence>
<keyword evidence="5 7" id="KW-1133">Transmembrane helix</keyword>
<gene>
    <name evidence="9" type="ORF">H9876_01830</name>
</gene>
<evidence type="ECO:0000256" key="1">
    <source>
        <dbReference type="ARBA" id="ARBA00004651"/>
    </source>
</evidence>
<dbReference type="AlphaFoldDB" id="A0A9D1QNQ1"/>
<evidence type="ECO:0000259" key="8">
    <source>
        <dbReference type="Pfam" id="PF00884"/>
    </source>
</evidence>
<evidence type="ECO:0000256" key="2">
    <source>
        <dbReference type="ARBA" id="ARBA00004936"/>
    </source>
</evidence>
<dbReference type="InterPro" id="IPR050448">
    <property type="entry name" value="OpgB/LTA_synthase_biosynth"/>
</dbReference>
<sequence>MTDKKWKTGLNKSLAVALLVILMGIILTAGQTLTNATGFPLLFIAMWLLKTLAVALTVVVPILLGAYSRPDDHTTVLGGLMILIGALFSVVDRVSPQLPTDPRELYLMANVFAFWLMMAVLVVLAPRLKQVLADLPLRFRQRIVCGVGGVFFVSNLLWHRDFFGFRTGNTITWLLFLFMIGDVLAINRSWMKKWTNWQFILATVGSWLLAGIEMWHRTNAVQYSPHNGLTKTTHYLVGLSSTQSFMLVLMVILAAWYIKNHPQRTTGLSTMVYYTYVLGLMIIAQTLAAPFLRTGIPPIVLDGIEIILAAVIVVVAGKLTAGWYQRHNRPVPLMKVLKGFGLWVVRCWRAWLAIFAAWLLVLFSYLLLWNGSFDMLAWIMKYRTALVWLNVAILLALFGILMALTNWYWPALLLMVTFSLGWTTASQLKIASREEPILPSDLSMVGSLKELLGMVDKSVLIGALVFLILVVVAAVILQVRENGGRLHWQGRLGLLVLSLAFLGCFKVANHPHNPVQSYLQSAQDVPYFYKQIRGAKINGTLLQFANNVDVTVMDRPSGYSKSTMEELAKHYQRVGAQINQNRHGTANQQSLIFILSESFADPRRVPELTVHGGNPLPFISQLKRQTTGGLMLSSGYGGGTANMEYMALTGLSEANFSATLPTPYSQLVPYQKHAWSINQLFNYSQAVHPFSGKLYSRNRVYPKFKFDRFYCFGSHPALSYTRTIENNPRVADSSTYRQTLKVLNEHHGGQFIQVATMQNHMPYLENYYRHNQYQVTGPAATGSSKQNIETYTQGVHYTDVATKNFLTALDKVKKPVTVVWYGDHLPGIYGHVSMNRYGVRLHETDYWIYSNKAAAGHNKRLAHHSLVSPNDFAAMALAQMGVKVSPYYALLTKVYTQLPAMSLSLNGTDHNNTVHTGGTSFVNQHGKQVSLNHHQQQLLHYYQLVQYDLTAGHQYLFRDSFLKDPAK</sequence>
<dbReference type="CDD" id="cd16015">
    <property type="entry name" value="LTA_synthase"/>
    <property type="match status" value="1"/>
</dbReference>
<feature type="transmembrane region" description="Helical" evidence="7">
    <location>
        <begin position="270"/>
        <end position="292"/>
    </location>
</feature>
<feature type="transmembrane region" description="Helical" evidence="7">
    <location>
        <begin position="170"/>
        <end position="187"/>
    </location>
</feature>
<reference evidence="9" key="1">
    <citation type="journal article" date="2021" name="PeerJ">
        <title>Extensive microbial diversity within the chicken gut microbiome revealed by metagenomics and culture.</title>
        <authorList>
            <person name="Gilroy R."/>
            <person name="Ravi A."/>
            <person name="Getino M."/>
            <person name="Pursley I."/>
            <person name="Horton D.L."/>
            <person name="Alikhan N.F."/>
            <person name="Baker D."/>
            <person name="Gharbi K."/>
            <person name="Hall N."/>
            <person name="Watson M."/>
            <person name="Adriaenssens E.M."/>
            <person name="Foster-Nyarko E."/>
            <person name="Jarju S."/>
            <person name="Secka A."/>
            <person name="Antonio M."/>
            <person name="Oren A."/>
            <person name="Chaudhuri R.R."/>
            <person name="La Ragione R."/>
            <person name="Hildebrand F."/>
            <person name="Pallen M.J."/>
        </authorList>
    </citation>
    <scope>NUCLEOTIDE SEQUENCE</scope>
    <source>
        <strain evidence="9">ChiHejej3B27-2180</strain>
    </source>
</reference>
<feature type="transmembrane region" description="Helical" evidence="7">
    <location>
        <begin position="12"/>
        <end position="33"/>
    </location>
</feature>
<evidence type="ECO:0000256" key="4">
    <source>
        <dbReference type="ARBA" id="ARBA00022692"/>
    </source>
</evidence>
<dbReference type="InterPro" id="IPR017850">
    <property type="entry name" value="Alkaline_phosphatase_core_sf"/>
</dbReference>
<feature type="transmembrane region" description="Helical" evidence="7">
    <location>
        <begin position="139"/>
        <end position="158"/>
    </location>
</feature>
<dbReference type="Pfam" id="PF00884">
    <property type="entry name" value="Sulfatase"/>
    <property type="match status" value="1"/>
</dbReference>
<dbReference type="EMBL" id="DXGK01000032">
    <property type="protein sequence ID" value="HIW70111.1"/>
    <property type="molecule type" value="Genomic_DNA"/>
</dbReference>
<keyword evidence="3" id="KW-1003">Cell membrane</keyword>
<keyword evidence="4 7" id="KW-0812">Transmembrane</keyword>
<dbReference type="InterPro" id="IPR000917">
    <property type="entry name" value="Sulfatase_N"/>
</dbReference>
<feature type="transmembrane region" description="Helical" evidence="7">
    <location>
        <begin position="298"/>
        <end position="319"/>
    </location>
</feature>
<comment type="subcellular location">
    <subcellularLocation>
        <location evidence="1">Cell membrane</location>
        <topology evidence="1">Multi-pass membrane protein</topology>
    </subcellularLocation>
</comment>
<name>A0A9D1QNQ1_9LACO</name>
<dbReference type="Proteomes" id="UP000886878">
    <property type="component" value="Unassembled WGS sequence"/>
</dbReference>
<protein>
    <submittedName>
        <fullName evidence="9">LTA synthase family protein</fullName>
    </submittedName>
</protein>
<dbReference type="GO" id="GO:0005886">
    <property type="term" value="C:plasma membrane"/>
    <property type="evidence" value="ECO:0007669"/>
    <property type="project" value="UniProtKB-SubCell"/>
</dbReference>
<evidence type="ECO:0000313" key="9">
    <source>
        <dbReference type="EMBL" id="HIW70111.1"/>
    </source>
</evidence>
<feature type="transmembrane region" description="Helical" evidence="7">
    <location>
        <begin position="340"/>
        <end position="365"/>
    </location>
</feature>
<evidence type="ECO:0000256" key="5">
    <source>
        <dbReference type="ARBA" id="ARBA00022989"/>
    </source>
</evidence>
<dbReference type="PANTHER" id="PTHR47371">
    <property type="entry name" value="LIPOTEICHOIC ACID SYNTHASE"/>
    <property type="match status" value="1"/>
</dbReference>
<keyword evidence="6 7" id="KW-0472">Membrane</keyword>
<feature type="transmembrane region" description="Helical" evidence="7">
    <location>
        <begin position="199"/>
        <end position="215"/>
    </location>
</feature>
<comment type="pathway">
    <text evidence="2">Cell wall biogenesis; lipoteichoic acid biosynthesis.</text>
</comment>
<dbReference type="PANTHER" id="PTHR47371:SF3">
    <property type="entry name" value="PHOSPHOGLYCEROL TRANSFERASE I"/>
    <property type="match status" value="1"/>
</dbReference>
<feature type="transmembrane region" description="Helical" evidence="7">
    <location>
        <begin position="459"/>
        <end position="479"/>
    </location>
</feature>
<dbReference type="SUPFAM" id="SSF53649">
    <property type="entry name" value="Alkaline phosphatase-like"/>
    <property type="match status" value="1"/>
</dbReference>
<feature type="transmembrane region" description="Helical" evidence="7">
    <location>
        <begin position="39"/>
        <end position="64"/>
    </location>
</feature>
<organism evidence="9 10">
    <name type="scientific">Candidatus Limosilactobacillus merdipullorum</name>
    <dbReference type="NCBI Taxonomy" id="2838653"/>
    <lineage>
        <taxon>Bacteria</taxon>
        <taxon>Bacillati</taxon>
        <taxon>Bacillota</taxon>
        <taxon>Bacilli</taxon>
        <taxon>Lactobacillales</taxon>
        <taxon>Lactobacillaceae</taxon>
        <taxon>Limosilactobacillus</taxon>
    </lineage>
</organism>
<evidence type="ECO:0000256" key="6">
    <source>
        <dbReference type="ARBA" id="ARBA00023136"/>
    </source>
</evidence>
<accession>A0A9D1QNQ1</accession>